<proteinExistence type="predicted"/>
<feature type="transmembrane region" description="Helical" evidence="1">
    <location>
        <begin position="20"/>
        <end position="39"/>
    </location>
</feature>
<dbReference type="GeneID" id="20804745"/>
<feature type="transmembrane region" description="Helical" evidence="1">
    <location>
        <begin position="317"/>
        <end position="336"/>
    </location>
</feature>
<keyword evidence="1" id="KW-0812">Transmembrane</keyword>
<feature type="transmembrane region" description="Helical" evidence="1">
    <location>
        <begin position="348"/>
        <end position="367"/>
    </location>
</feature>
<feature type="transmembrane region" description="Helical" evidence="1">
    <location>
        <begin position="399"/>
        <end position="423"/>
    </location>
</feature>
<keyword evidence="1" id="KW-1133">Transmembrane helix</keyword>
<dbReference type="AlphaFoldDB" id="W4H384"/>
<gene>
    <name evidence="2" type="ORF">H257_02749</name>
</gene>
<evidence type="ECO:0000313" key="2">
    <source>
        <dbReference type="EMBL" id="ETV86362.1"/>
    </source>
</evidence>
<dbReference type="EMBL" id="KI913117">
    <property type="protein sequence ID" value="ETV86362.1"/>
    <property type="molecule type" value="Genomic_DNA"/>
</dbReference>
<feature type="transmembrane region" description="Helical" evidence="1">
    <location>
        <begin position="208"/>
        <end position="227"/>
    </location>
</feature>
<organism evidence="2">
    <name type="scientific">Aphanomyces astaci</name>
    <name type="common">Crayfish plague agent</name>
    <dbReference type="NCBI Taxonomy" id="112090"/>
    <lineage>
        <taxon>Eukaryota</taxon>
        <taxon>Sar</taxon>
        <taxon>Stramenopiles</taxon>
        <taxon>Oomycota</taxon>
        <taxon>Saprolegniomycetes</taxon>
        <taxon>Saprolegniales</taxon>
        <taxon>Verrucalvaceae</taxon>
        <taxon>Aphanomyces</taxon>
    </lineage>
</organism>
<sequence>MSQPPPQPPSIPVSFNRMSIGVSLLFCINIVCMPLKCYFTELLWTNPETFRPPAIFPEVASEFNRSTAKRYVTQLQLVYNNTTIPAHRAYHYDATHDVDVMRTVMTSSDCDRPPLQLLNDILGIVYFSTDLKLDLVDRLCTNASQDVARLWRVNFIDSPAFISALWVVSGQNDLDSNNSTIPTDSNVTTVYVLFIPDVRTMSWRYTKLAWRLLLCLSLAVLIVTSYICPLWQLKGNLERYAVVAPLHGSQKGSKERRRRVVRYSVVVGEPSCFVLTKPWVCIAFAADLLASTLYVAQACLRVCQTTSLLHFALGTLYLGRTVWFSYTALASVNVALKRWQKCHWIRPANTTVLAIAAGVVGGTITNVQGQWPPILQVYTWLFMLHSRQDTNQTMQMDSIFVNLVFAMTMCYLPAGVVGGRAVCRRLCTVYRRPHVVMAETRCHPGNCNDMNSMENKADHPPTIDVVQHHAYHHLDFRTRWYLWLCCGRSVCDPDLVFHGGSIATLFALHPSFQAHCTLDQRGGDCYVCGFDATDVMVTITRVACIRGQLDMTRVTIDSDAPANRVAVGSLTISSANGPLVVTFRRGVDDCLWMA</sequence>
<name>W4H384_APHAT</name>
<evidence type="ECO:0000256" key="1">
    <source>
        <dbReference type="SAM" id="Phobius"/>
    </source>
</evidence>
<keyword evidence="1" id="KW-0472">Membrane</keyword>
<dbReference type="VEuPathDB" id="FungiDB:H257_02749"/>
<accession>W4H384</accession>
<reference evidence="2" key="1">
    <citation type="submission" date="2013-12" db="EMBL/GenBank/DDBJ databases">
        <title>The Genome Sequence of Aphanomyces astaci APO3.</title>
        <authorList>
            <consortium name="The Broad Institute Genomics Platform"/>
            <person name="Russ C."/>
            <person name="Tyler B."/>
            <person name="van West P."/>
            <person name="Dieguez-Uribeondo J."/>
            <person name="Young S.K."/>
            <person name="Zeng Q."/>
            <person name="Gargeya S."/>
            <person name="Fitzgerald M."/>
            <person name="Abouelleil A."/>
            <person name="Alvarado L."/>
            <person name="Chapman S.B."/>
            <person name="Gainer-Dewar J."/>
            <person name="Goldberg J."/>
            <person name="Griggs A."/>
            <person name="Gujja S."/>
            <person name="Hansen M."/>
            <person name="Howarth C."/>
            <person name="Imamovic A."/>
            <person name="Ireland A."/>
            <person name="Larimer J."/>
            <person name="McCowan C."/>
            <person name="Murphy C."/>
            <person name="Pearson M."/>
            <person name="Poon T.W."/>
            <person name="Priest M."/>
            <person name="Roberts A."/>
            <person name="Saif S."/>
            <person name="Shea T."/>
            <person name="Sykes S."/>
            <person name="Wortman J."/>
            <person name="Nusbaum C."/>
            <person name="Birren B."/>
        </authorList>
    </citation>
    <scope>NUCLEOTIDE SEQUENCE [LARGE SCALE GENOMIC DNA]</scope>
    <source>
        <strain evidence="2">APO3</strain>
    </source>
</reference>
<protein>
    <submittedName>
        <fullName evidence="2">Uncharacterized protein</fullName>
    </submittedName>
</protein>
<dbReference type="RefSeq" id="XP_009824834.1">
    <property type="nucleotide sequence ID" value="XM_009826532.1"/>
</dbReference>